<gene>
    <name evidence="1" type="ORF">I9W95_16855</name>
</gene>
<accession>A0ABS7ZVM2</accession>
<reference evidence="1 2" key="1">
    <citation type="submission" date="2020-12" db="EMBL/GenBank/DDBJ databases">
        <title>Novel Thalassolituus-related marine hydrocarbonoclastic bacteria mediated algae-derived hydrocarbons mineralization in twilight zone of the northern South China Sea.</title>
        <authorList>
            <person name="Dong C."/>
        </authorList>
    </citation>
    <scope>NUCLEOTIDE SEQUENCE [LARGE SCALE GENOMIC DNA]</scope>
    <source>
        <strain evidence="1 2">IMCC1826</strain>
    </source>
</reference>
<evidence type="ECO:0000313" key="1">
    <source>
        <dbReference type="EMBL" id="MCA6065268.1"/>
    </source>
</evidence>
<protein>
    <recommendedName>
        <fullName evidence="3">Lipocalin-like domain-containing protein</fullName>
    </recommendedName>
</protein>
<keyword evidence="2" id="KW-1185">Reference proteome</keyword>
<sequence>MAAEARPALLATLYNGTWLSPSCRYGEYFPDTDSSTYERDVLTINDGSFVFEENTYSDASCTLLISSDRQELSLTLGETFTGADTGLTLQQLAVSNGTTETHYSGYATANGNHLIATSNDANTYPDHITLDEYYVKQDGDFTPDGATITVLGHSGMNLSDGIVYPLEDTHDVATIGWSPTGTYDAGVSWGDGVWLRANYESTEYSYVADMGANSLAQVTSLPTAWPTKDDFNTEADESSAAPALVKGHVYVVRMLDGNYAKIRILNTPDADSDWNVLIEYELM</sequence>
<comment type="caution">
    <text evidence="1">The sequence shown here is derived from an EMBL/GenBank/DDBJ whole genome shotgun (WGS) entry which is preliminary data.</text>
</comment>
<proteinExistence type="predicted"/>
<organism evidence="1 2">
    <name type="scientific">Thalassolituus marinus</name>
    <dbReference type="NCBI Taxonomy" id="671053"/>
    <lineage>
        <taxon>Bacteria</taxon>
        <taxon>Pseudomonadati</taxon>
        <taxon>Pseudomonadota</taxon>
        <taxon>Gammaproteobacteria</taxon>
        <taxon>Oceanospirillales</taxon>
        <taxon>Oceanospirillaceae</taxon>
        <taxon>Thalassolituus</taxon>
    </lineage>
</organism>
<evidence type="ECO:0000313" key="2">
    <source>
        <dbReference type="Proteomes" id="UP000714380"/>
    </source>
</evidence>
<dbReference type="EMBL" id="JAEDAH010000102">
    <property type="protein sequence ID" value="MCA6065268.1"/>
    <property type="molecule type" value="Genomic_DNA"/>
</dbReference>
<evidence type="ECO:0008006" key="3">
    <source>
        <dbReference type="Google" id="ProtNLM"/>
    </source>
</evidence>
<name>A0ABS7ZVM2_9GAMM</name>
<dbReference type="RefSeq" id="WP_225677041.1">
    <property type="nucleotide sequence ID" value="NZ_JAEDAH010000102.1"/>
</dbReference>
<dbReference type="Proteomes" id="UP000714380">
    <property type="component" value="Unassembled WGS sequence"/>
</dbReference>